<proteinExistence type="predicted"/>
<keyword evidence="2" id="KW-0812">Transmembrane</keyword>
<accession>A0A433TNQ6</accession>
<evidence type="ECO:0000313" key="4">
    <source>
        <dbReference type="Proteomes" id="UP000271974"/>
    </source>
</evidence>
<dbReference type="AlphaFoldDB" id="A0A433TNQ6"/>
<reference evidence="3 4" key="1">
    <citation type="submission" date="2019-01" db="EMBL/GenBank/DDBJ databases">
        <title>A draft genome assembly of the solar-powered sea slug Elysia chlorotica.</title>
        <authorList>
            <person name="Cai H."/>
            <person name="Li Q."/>
            <person name="Fang X."/>
            <person name="Li J."/>
            <person name="Curtis N.E."/>
            <person name="Altenburger A."/>
            <person name="Shibata T."/>
            <person name="Feng M."/>
            <person name="Maeda T."/>
            <person name="Schwartz J.A."/>
            <person name="Shigenobu S."/>
            <person name="Lundholm N."/>
            <person name="Nishiyama T."/>
            <person name="Yang H."/>
            <person name="Hasebe M."/>
            <person name="Li S."/>
            <person name="Pierce S.K."/>
            <person name="Wang J."/>
        </authorList>
    </citation>
    <scope>NUCLEOTIDE SEQUENCE [LARGE SCALE GENOMIC DNA]</scope>
    <source>
        <strain evidence="3">EC2010</strain>
        <tissue evidence="3">Whole organism of an adult</tissue>
    </source>
</reference>
<feature type="transmembrane region" description="Helical" evidence="2">
    <location>
        <begin position="92"/>
        <end position="113"/>
    </location>
</feature>
<keyword evidence="2" id="KW-1133">Transmembrane helix</keyword>
<sequence length="165" mass="18406">MVKAAFSNMTALSRVSLKAIPWQCTCNNLWFVEDFKRDGIEFESEVVCDTPGQWTGIRGTDYIASVCEEPQCDTGSLPSVDFGVVCVTYLQMFIYCLAFLSVLLFPPALYLCIKTRRLAAKQSGGSGIRMMTPRKPPPRQRAPLGHHTSKNKQWLYGSHPADSHA</sequence>
<feature type="region of interest" description="Disordered" evidence="1">
    <location>
        <begin position="124"/>
        <end position="165"/>
    </location>
</feature>
<gene>
    <name evidence="3" type="ORF">EGW08_009070</name>
</gene>
<name>A0A433TNQ6_ELYCH</name>
<organism evidence="3 4">
    <name type="scientific">Elysia chlorotica</name>
    <name type="common">Eastern emerald elysia</name>
    <name type="synonym">Sea slug</name>
    <dbReference type="NCBI Taxonomy" id="188477"/>
    <lineage>
        <taxon>Eukaryota</taxon>
        <taxon>Metazoa</taxon>
        <taxon>Spiralia</taxon>
        <taxon>Lophotrochozoa</taxon>
        <taxon>Mollusca</taxon>
        <taxon>Gastropoda</taxon>
        <taxon>Heterobranchia</taxon>
        <taxon>Euthyneura</taxon>
        <taxon>Panpulmonata</taxon>
        <taxon>Sacoglossa</taxon>
        <taxon>Placobranchoidea</taxon>
        <taxon>Plakobranchidae</taxon>
        <taxon>Elysia</taxon>
    </lineage>
</organism>
<comment type="caution">
    <text evidence="3">The sequence shown here is derived from an EMBL/GenBank/DDBJ whole genome shotgun (WGS) entry which is preliminary data.</text>
</comment>
<evidence type="ECO:0000313" key="3">
    <source>
        <dbReference type="EMBL" id="RUS83170.1"/>
    </source>
</evidence>
<evidence type="ECO:0008006" key="5">
    <source>
        <dbReference type="Google" id="ProtNLM"/>
    </source>
</evidence>
<dbReference type="EMBL" id="RQTK01000255">
    <property type="protein sequence ID" value="RUS83170.1"/>
    <property type="molecule type" value="Genomic_DNA"/>
</dbReference>
<protein>
    <recommendedName>
        <fullName evidence="5">LRRCT domain-containing protein</fullName>
    </recommendedName>
</protein>
<evidence type="ECO:0000256" key="1">
    <source>
        <dbReference type="SAM" id="MobiDB-lite"/>
    </source>
</evidence>
<dbReference type="Proteomes" id="UP000271974">
    <property type="component" value="Unassembled WGS sequence"/>
</dbReference>
<evidence type="ECO:0000256" key="2">
    <source>
        <dbReference type="SAM" id="Phobius"/>
    </source>
</evidence>
<keyword evidence="4" id="KW-1185">Reference proteome</keyword>
<dbReference type="Gene3D" id="3.80.10.10">
    <property type="entry name" value="Ribonuclease Inhibitor"/>
    <property type="match status" value="1"/>
</dbReference>
<keyword evidence="2" id="KW-0472">Membrane</keyword>
<dbReference type="OrthoDB" id="6113682at2759"/>
<dbReference type="InterPro" id="IPR032675">
    <property type="entry name" value="LRR_dom_sf"/>
</dbReference>